<organism evidence="1">
    <name type="scientific">marine metagenome</name>
    <dbReference type="NCBI Taxonomy" id="408172"/>
    <lineage>
        <taxon>unclassified sequences</taxon>
        <taxon>metagenomes</taxon>
        <taxon>ecological metagenomes</taxon>
    </lineage>
</organism>
<evidence type="ECO:0000313" key="1">
    <source>
        <dbReference type="EMBL" id="SVD78131.1"/>
    </source>
</evidence>
<protein>
    <submittedName>
        <fullName evidence="1">Uncharacterized protein</fullName>
    </submittedName>
</protein>
<dbReference type="EMBL" id="UINC01172845">
    <property type="protein sequence ID" value="SVD78131.1"/>
    <property type="molecule type" value="Genomic_DNA"/>
</dbReference>
<gene>
    <name evidence="1" type="ORF">METZ01_LOCUS430985</name>
</gene>
<accession>A0A382Y5Q1</accession>
<sequence>HEWIEHPTLEDILEIEGWTAQFIKNGAYA</sequence>
<name>A0A382Y5Q1_9ZZZZ</name>
<proteinExistence type="predicted"/>
<feature type="non-terminal residue" evidence="1">
    <location>
        <position position="1"/>
    </location>
</feature>
<reference evidence="1" key="1">
    <citation type="submission" date="2018-05" db="EMBL/GenBank/DDBJ databases">
        <authorList>
            <person name="Lanie J.A."/>
            <person name="Ng W.-L."/>
            <person name="Kazmierczak K.M."/>
            <person name="Andrzejewski T.M."/>
            <person name="Davidsen T.M."/>
            <person name="Wayne K.J."/>
            <person name="Tettelin H."/>
            <person name="Glass J.I."/>
            <person name="Rusch D."/>
            <person name="Podicherti R."/>
            <person name="Tsui H.-C.T."/>
            <person name="Winkler M.E."/>
        </authorList>
    </citation>
    <scope>NUCLEOTIDE SEQUENCE</scope>
</reference>
<dbReference type="AlphaFoldDB" id="A0A382Y5Q1"/>